<reference evidence="5" key="1">
    <citation type="journal article" date="2020" name="mSystems">
        <title>Genome- and Community-Level Interaction Insights into Carbon Utilization and Element Cycling Functions of Hydrothermarchaeota in Hydrothermal Sediment.</title>
        <authorList>
            <person name="Zhou Z."/>
            <person name="Liu Y."/>
            <person name="Xu W."/>
            <person name="Pan J."/>
            <person name="Luo Z.H."/>
            <person name="Li M."/>
        </authorList>
    </citation>
    <scope>NUCLEOTIDE SEQUENCE [LARGE SCALE GENOMIC DNA]</scope>
    <source>
        <strain evidence="5">SpSt-339</strain>
    </source>
</reference>
<dbReference type="GO" id="GO:0000976">
    <property type="term" value="F:transcription cis-regulatory region binding"/>
    <property type="evidence" value="ECO:0007669"/>
    <property type="project" value="TreeGrafter"/>
</dbReference>
<dbReference type="EMBL" id="DSOK01000028">
    <property type="protein sequence ID" value="HEN14021.1"/>
    <property type="molecule type" value="Genomic_DNA"/>
</dbReference>
<dbReference type="InterPro" id="IPR018062">
    <property type="entry name" value="HTH_AraC-typ_CS"/>
</dbReference>
<keyword evidence="1" id="KW-0805">Transcription regulation</keyword>
<evidence type="ECO:0000256" key="3">
    <source>
        <dbReference type="ARBA" id="ARBA00023163"/>
    </source>
</evidence>
<dbReference type="PANTHER" id="PTHR30146">
    <property type="entry name" value="LACI-RELATED TRANSCRIPTIONAL REPRESSOR"/>
    <property type="match status" value="1"/>
</dbReference>
<dbReference type="SMART" id="SM00342">
    <property type="entry name" value="HTH_ARAC"/>
    <property type="match status" value="1"/>
</dbReference>
<dbReference type="InterPro" id="IPR009057">
    <property type="entry name" value="Homeodomain-like_sf"/>
</dbReference>
<sequence>MVETATIYGRRILHGITRYLRSHEPWSVFLEQHELGAEPPPWLSRWRGQGVITRVMSGEFAAWLRKTKLAVVDLNDRIPNVGFPRINSDDETIGRLAAEHLLDRGFRSFGYCGFSGELWADRRQAGFARRLAAAGFECTTFQSPWVMPRTATWERQQEQITTWLSSLSRPVGLLTCNDMRGQHVLDACTRLGWSVPEEAAVIGVDDDALLCELCEPPLSSVIPNPERLGYEAAELLDQLMRGETATAEDRFLPPVGVSTRQSTDVLAIDDPQTAAAVRFIREHACQGAGVADVLLAVPQSRTALERKFRKYLGRSPQAEIRNVQIKRAKQLLAETDLKLDRIAELTGFEHPEYLSVVFKRITGQTPGQFRRGALATPHRA</sequence>
<dbReference type="CDD" id="cd01543">
    <property type="entry name" value="PBP1_XylR"/>
    <property type="match status" value="1"/>
</dbReference>
<keyword evidence="2 5" id="KW-0238">DNA-binding</keyword>
<dbReference type="InterPro" id="IPR028082">
    <property type="entry name" value="Peripla_BP_I"/>
</dbReference>
<evidence type="ECO:0000256" key="2">
    <source>
        <dbReference type="ARBA" id="ARBA00023125"/>
    </source>
</evidence>
<organism evidence="5">
    <name type="scientific">Schlesneria paludicola</name>
    <dbReference type="NCBI Taxonomy" id="360056"/>
    <lineage>
        <taxon>Bacteria</taxon>
        <taxon>Pseudomonadati</taxon>
        <taxon>Planctomycetota</taxon>
        <taxon>Planctomycetia</taxon>
        <taxon>Planctomycetales</taxon>
        <taxon>Planctomycetaceae</taxon>
        <taxon>Schlesneria</taxon>
    </lineage>
</organism>
<dbReference type="InterPro" id="IPR018060">
    <property type="entry name" value="HTH_AraC"/>
</dbReference>
<evidence type="ECO:0000313" key="5">
    <source>
        <dbReference type="EMBL" id="HEN14021.1"/>
    </source>
</evidence>
<proteinExistence type="predicted"/>
<name>A0A7C2JYV1_9PLAN</name>
<dbReference type="AlphaFoldDB" id="A0A7C2JYV1"/>
<dbReference type="Pfam" id="PF13377">
    <property type="entry name" value="Peripla_BP_3"/>
    <property type="match status" value="1"/>
</dbReference>
<dbReference type="Gene3D" id="1.10.10.60">
    <property type="entry name" value="Homeodomain-like"/>
    <property type="match status" value="1"/>
</dbReference>
<protein>
    <submittedName>
        <fullName evidence="5">DNA-binding transcriptional regulator</fullName>
    </submittedName>
</protein>
<dbReference type="PROSITE" id="PS01124">
    <property type="entry name" value="HTH_ARAC_FAMILY_2"/>
    <property type="match status" value="1"/>
</dbReference>
<evidence type="ECO:0000256" key="1">
    <source>
        <dbReference type="ARBA" id="ARBA00023015"/>
    </source>
</evidence>
<dbReference type="PANTHER" id="PTHR30146:SF24">
    <property type="entry name" value="XYLOSE OPERON REGULATORY PROTEIN"/>
    <property type="match status" value="1"/>
</dbReference>
<dbReference type="InterPro" id="IPR046335">
    <property type="entry name" value="LacI/GalR-like_sensor"/>
</dbReference>
<dbReference type="SUPFAM" id="SSF46689">
    <property type="entry name" value="Homeodomain-like"/>
    <property type="match status" value="1"/>
</dbReference>
<comment type="caution">
    <text evidence="5">The sequence shown here is derived from an EMBL/GenBank/DDBJ whole genome shotgun (WGS) entry which is preliminary data.</text>
</comment>
<accession>A0A7C2JYV1</accession>
<evidence type="ECO:0000259" key="4">
    <source>
        <dbReference type="PROSITE" id="PS01124"/>
    </source>
</evidence>
<gene>
    <name evidence="5" type="ORF">ENQ76_00940</name>
</gene>
<dbReference type="SUPFAM" id="SSF53822">
    <property type="entry name" value="Periplasmic binding protein-like I"/>
    <property type="match status" value="1"/>
</dbReference>
<dbReference type="GO" id="GO:0003700">
    <property type="term" value="F:DNA-binding transcription factor activity"/>
    <property type="evidence" value="ECO:0007669"/>
    <property type="project" value="InterPro"/>
</dbReference>
<dbReference type="Pfam" id="PF12833">
    <property type="entry name" value="HTH_18"/>
    <property type="match status" value="1"/>
</dbReference>
<dbReference type="Gene3D" id="3.40.50.2300">
    <property type="match status" value="2"/>
</dbReference>
<feature type="domain" description="HTH araC/xylS-type" evidence="4">
    <location>
        <begin position="274"/>
        <end position="372"/>
    </location>
</feature>
<keyword evidence="3" id="KW-0804">Transcription</keyword>
<dbReference type="PROSITE" id="PS00041">
    <property type="entry name" value="HTH_ARAC_FAMILY_1"/>
    <property type="match status" value="1"/>
</dbReference>